<dbReference type="Proteomes" id="UP000182769">
    <property type="component" value="Unassembled WGS sequence"/>
</dbReference>
<comment type="function">
    <text evidence="8">Acts on ADP-mannose and ADP-glucose as well as ADP-ribose. Prevents glycogen biosynthesis. The reaction catalyzed by this enzyme is a limiting step of the gluconeogenic process.</text>
</comment>
<evidence type="ECO:0000256" key="2">
    <source>
        <dbReference type="ARBA" id="ARBA00007482"/>
    </source>
</evidence>
<dbReference type="STRING" id="1137284.GCA_001418205_00743"/>
<comment type="similarity">
    <text evidence="2">Belongs to the Nudix hydrolase family. NudF subfamily.</text>
</comment>
<comment type="catalytic activity">
    <reaction evidence="12">
        <text>ADP-D-ribose + H2O = D-ribose 5-phosphate + AMP + 2 H(+)</text>
        <dbReference type="Rhea" id="RHEA:10412"/>
        <dbReference type="ChEBI" id="CHEBI:15377"/>
        <dbReference type="ChEBI" id="CHEBI:15378"/>
        <dbReference type="ChEBI" id="CHEBI:57967"/>
        <dbReference type="ChEBI" id="CHEBI:78346"/>
        <dbReference type="ChEBI" id="CHEBI:456215"/>
        <dbReference type="EC" id="3.6.1.13"/>
    </reaction>
</comment>
<dbReference type="PROSITE" id="PS00893">
    <property type="entry name" value="NUDIX_BOX"/>
    <property type="match status" value="1"/>
</dbReference>
<dbReference type="PROSITE" id="PS51462">
    <property type="entry name" value="NUDIX"/>
    <property type="match status" value="1"/>
</dbReference>
<dbReference type="Gene3D" id="3.90.79.10">
    <property type="entry name" value="Nucleoside Triphosphate Pyrophosphohydrolase"/>
    <property type="match status" value="1"/>
</dbReference>
<evidence type="ECO:0000259" key="15">
    <source>
        <dbReference type="PROSITE" id="PS51462"/>
    </source>
</evidence>
<dbReference type="InterPro" id="IPR015797">
    <property type="entry name" value="NUDIX_hydrolase-like_dom_sf"/>
</dbReference>
<evidence type="ECO:0000256" key="7">
    <source>
        <dbReference type="ARBA" id="ARBA00022842"/>
    </source>
</evidence>
<dbReference type="GO" id="GO:0005829">
    <property type="term" value="C:cytosol"/>
    <property type="evidence" value="ECO:0007669"/>
    <property type="project" value="TreeGrafter"/>
</dbReference>
<evidence type="ECO:0000256" key="8">
    <source>
        <dbReference type="ARBA" id="ARBA00025164"/>
    </source>
</evidence>
<organism evidence="16 17">
    <name type="scientific">Marinomonas fungiae</name>
    <dbReference type="NCBI Taxonomy" id="1137284"/>
    <lineage>
        <taxon>Bacteria</taxon>
        <taxon>Pseudomonadati</taxon>
        <taxon>Pseudomonadota</taxon>
        <taxon>Gammaproteobacteria</taxon>
        <taxon>Oceanospirillales</taxon>
        <taxon>Oceanospirillaceae</taxon>
        <taxon>Marinomonas</taxon>
    </lineage>
</organism>
<feature type="short sequence motif" description="Nudix box" evidence="14">
    <location>
        <begin position="92"/>
        <end position="114"/>
    </location>
</feature>
<keyword evidence="5 13" id="KW-0479">Metal-binding</keyword>
<comment type="cofactor">
    <cofactor evidence="1 13">
        <name>Mg(2+)</name>
        <dbReference type="ChEBI" id="CHEBI:18420"/>
    </cofactor>
</comment>
<dbReference type="OrthoDB" id="5292471at2"/>
<dbReference type="PANTHER" id="PTHR11839">
    <property type="entry name" value="UDP/ADP-SUGAR PYROPHOSPHATASE"/>
    <property type="match status" value="1"/>
</dbReference>
<evidence type="ECO:0000256" key="14">
    <source>
        <dbReference type="PIRSR" id="PIRSR604385-3"/>
    </source>
</evidence>
<dbReference type="InterPro" id="IPR000086">
    <property type="entry name" value="NUDIX_hydrolase_dom"/>
</dbReference>
<evidence type="ECO:0000256" key="6">
    <source>
        <dbReference type="ARBA" id="ARBA00022801"/>
    </source>
</evidence>
<dbReference type="AlphaFoldDB" id="A0A0K6IIF6"/>
<dbReference type="Pfam" id="PF00293">
    <property type="entry name" value="NUDIX"/>
    <property type="match status" value="1"/>
</dbReference>
<evidence type="ECO:0000256" key="13">
    <source>
        <dbReference type="PIRSR" id="PIRSR604385-2"/>
    </source>
</evidence>
<dbReference type="CDD" id="cd24155">
    <property type="entry name" value="NUDIX_ADPRase"/>
    <property type="match status" value="1"/>
</dbReference>
<feature type="domain" description="Nudix hydrolase" evidence="15">
    <location>
        <begin position="51"/>
        <end position="194"/>
    </location>
</feature>
<dbReference type="NCBIfam" id="TIGR00052">
    <property type="entry name" value="nudix-type nucleoside diphosphatase, YffH/AdpP family"/>
    <property type="match status" value="1"/>
</dbReference>
<dbReference type="GO" id="GO:0047631">
    <property type="term" value="F:ADP-ribose diphosphatase activity"/>
    <property type="evidence" value="ECO:0007669"/>
    <property type="project" value="UniProtKB-EC"/>
</dbReference>
<dbReference type="GO" id="GO:0019144">
    <property type="term" value="F:ADP-sugar diphosphatase activity"/>
    <property type="evidence" value="ECO:0007669"/>
    <property type="project" value="TreeGrafter"/>
</dbReference>
<keyword evidence="6" id="KW-0378">Hydrolase</keyword>
<evidence type="ECO:0000313" key="16">
    <source>
        <dbReference type="EMBL" id="CUB02900.1"/>
    </source>
</evidence>
<evidence type="ECO:0000313" key="17">
    <source>
        <dbReference type="Proteomes" id="UP000182769"/>
    </source>
</evidence>
<evidence type="ECO:0000256" key="11">
    <source>
        <dbReference type="ARBA" id="ARBA00033056"/>
    </source>
</evidence>
<name>A0A0K6IIF6_9GAMM</name>
<evidence type="ECO:0000256" key="3">
    <source>
        <dbReference type="ARBA" id="ARBA00012453"/>
    </source>
</evidence>
<dbReference type="GO" id="GO:0046872">
    <property type="term" value="F:metal ion binding"/>
    <property type="evidence" value="ECO:0007669"/>
    <property type="project" value="UniProtKB-KW"/>
</dbReference>
<evidence type="ECO:0000256" key="9">
    <source>
        <dbReference type="ARBA" id="ARBA00030162"/>
    </source>
</evidence>
<dbReference type="EC" id="3.6.1.13" evidence="3"/>
<dbReference type="GO" id="GO:0006753">
    <property type="term" value="P:nucleoside phosphate metabolic process"/>
    <property type="evidence" value="ECO:0007669"/>
    <property type="project" value="TreeGrafter"/>
</dbReference>
<protein>
    <recommendedName>
        <fullName evidence="4">ADP-ribose pyrophosphatase</fullName>
        <ecNumber evidence="3">3.6.1.13</ecNumber>
    </recommendedName>
    <alternativeName>
        <fullName evidence="9">ADP-ribose diphosphatase</fullName>
    </alternativeName>
    <alternativeName>
        <fullName evidence="11">ADP-ribose phosphohydrolase</fullName>
    </alternativeName>
    <alternativeName>
        <fullName evidence="10">Adenosine diphosphoribose pyrophosphatase</fullName>
    </alternativeName>
</protein>
<dbReference type="EMBL" id="CYHG01000002">
    <property type="protein sequence ID" value="CUB02900.1"/>
    <property type="molecule type" value="Genomic_DNA"/>
</dbReference>
<dbReference type="SUPFAM" id="SSF55811">
    <property type="entry name" value="Nudix"/>
    <property type="match status" value="1"/>
</dbReference>
<dbReference type="PANTHER" id="PTHR11839:SF5">
    <property type="entry name" value="ADP-RIBOSE PYROPHOSPHATASE"/>
    <property type="match status" value="1"/>
</dbReference>
<proteinExistence type="inferred from homology"/>
<gene>
    <name evidence="16" type="ORF">Ga0061065_102238</name>
</gene>
<reference evidence="17" key="1">
    <citation type="submission" date="2015-08" db="EMBL/GenBank/DDBJ databases">
        <authorList>
            <person name="Varghese N."/>
        </authorList>
    </citation>
    <scope>NUCLEOTIDE SEQUENCE [LARGE SCALE GENOMIC DNA]</scope>
    <source>
        <strain evidence="17">JCM 18476</strain>
    </source>
</reference>
<dbReference type="GO" id="GO:0019693">
    <property type="term" value="P:ribose phosphate metabolic process"/>
    <property type="evidence" value="ECO:0007669"/>
    <property type="project" value="TreeGrafter"/>
</dbReference>
<dbReference type="InterPro" id="IPR004385">
    <property type="entry name" value="NDP_pyrophosphatase"/>
</dbReference>
<keyword evidence="17" id="KW-1185">Reference proteome</keyword>
<feature type="binding site" evidence="13">
    <location>
        <position position="161"/>
    </location>
    <ligand>
        <name>Mg(2+)</name>
        <dbReference type="ChEBI" id="CHEBI:18420"/>
        <label>1</label>
    </ligand>
</feature>
<evidence type="ECO:0000256" key="1">
    <source>
        <dbReference type="ARBA" id="ARBA00001946"/>
    </source>
</evidence>
<keyword evidence="7 13" id="KW-0460">Magnesium</keyword>
<evidence type="ECO:0000256" key="4">
    <source>
        <dbReference type="ARBA" id="ARBA00013297"/>
    </source>
</evidence>
<evidence type="ECO:0000256" key="12">
    <source>
        <dbReference type="ARBA" id="ARBA00049546"/>
    </source>
</evidence>
<dbReference type="InterPro" id="IPR020084">
    <property type="entry name" value="NUDIX_hydrolase_CS"/>
</dbReference>
<accession>A0A0K6IIF6</accession>
<feature type="binding site" evidence="13">
    <location>
        <position position="107"/>
    </location>
    <ligand>
        <name>Mg(2+)</name>
        <dbReference type="ChEBI" id="CHEBI:18420"/>
        <label>1</label>
    </ligand>
</feature>
<evidence type="ECO:0000256" key="5">
    <source>
        <dbReference type="ARBA" id="ARBA00022723"/>
    </source>
</evidence>
<dbReference type="RefSeq" id="WP_055461869.1">
    <property type="nucleotide sequence ID" value="NZ_CYHG01000002.1"/>
</dbReference>
<feature type="binding site" evidence="13">
    <location>
        <position position="91"/>
    </location>
    <ligand>
        <name>Mg(2+)</name>
        <dbReference type="ChEBI" id="CHEBI:18420"/>
        <label>1</label>
    </ligand>
</feature>
<sequence>MKYKPTYHHSDVEVTKDEVVYDGFFKMHKRELRHRKFNGEWSEYMTREMMVRSDAICVLLFDPVLDKLLMIEQFRPCLPEHESPWLLEVVAGMVEEGEADEDVARREAFEEAGVEIKRLEYMFRFVPSPGGLVEHLRMYAGEIDASAVDLEATLGLDEEHEDIKLHLFDTSDVMSLLEQEIVNASAIMALQWFALHGAKLKQKWLATNN</sequence>
<feature type="binding site" evidence="13">
    <location>
        <position position="111"/>
    </location>
    <ligand>
        <name>Mg(2+)</name>
        <dbReference type="ChEBI" id="CHEBI:18420"/>
        <label>1</label>
    </ligand>
</feature>
<evidence type="ECO:0000256" key="10">
    <source>
        <dbReference type="ARBA" id="ARBA00030308"/>
    </source>
</evidence>